<dbReference type="AlphaFoldDB" id="A0A2W0C4G8"/>
<proteinExistence type="predicted"/>
<reference evidence="2 3" key="1">
    <citation type="submission" date="2018-01" db="EMBL/GenBank/DDBJ databases">
        <title>Genome sequence of the PGP bacterium Paenibacillus illinoisensis E3.</title>
        <authorList>
            <person name="Rolli E."/>
            <person name="Marasco R."/>
            <person name="Bessem C."/>
            <person name="Michoud G."/>
            <person name="Gaiarsa S."/>
            <person name="Borin S."/>
            <person name="Daffonchio D."/>
        </authorList>
    </citation>
    <scope>NUCLEOTIDE SEQUENCE [LARGE SCALE GENOMIC DNA]</scope>
    <source>
        <strain evidence="2 3">E3</strain>
    </source>
</reference>
<dbReference type="InterPro" id="IPR032557">
    <property type="entry name" value="DUF4935"/>
</dbReference>
<dbReference type="OrthoDB" id="9766796at2"/>
<dbReference type="RefSeq" id="WP_110821827.1">
    <property type="nucleotide sequence ID" value="NZ_PRLG01000025.1"/>
</dbReference>
<sequence>MSGLLTNNVFIDSSIYIQRNFNFTDHLLGQISTLSANNHIKLYITSIVTNEIKNKIDDRTKEAKSTIESLRKKGMILRNIKEYDVIFNNETSDLVSSAVKKQFEDFIENSGALIIPVEAVSVDKLLEGYFQMIPPFSRSKKAEFPDAINLLAIDNWCVTNSEQMYVISLDNDLVNYCEDNVRLHCLDSIDSFLNLVNSSDEYRHNFVVNLSEKFFENIEESIIENFEWHGFSLENENGSVENINVLSVELEDEINIIQLEEDRATLQFEVRVTFEAEVSYTDYENSLYDKEEGKYIFEKEVELKVETDVLVPVIVEVSFDITNEYKLEITSCDLNESKDIYIRLYEDDYY</sequence>
<dbReference type="Proteomes" id="UP000247459">
    <property type="component" value="Unassembled WGS sequence"/>
</dbReference>
<comment type="caution">
    <text evidence="2">The sequence shown here is derived from an EMBL/GenBank/DDBJ whole genome shotgun (WGS) entry which is preliminary data.</text>
</comment>
<evidence type="ECO:0000313" key="2">
    <source>
        <dbReference type="EMBL" id="PYY27076.1"/>
    </source>
</evidence>
<protein>
    <recommendedName>
        <fullName evidence="1">DUF4935 domain-containing protein</fullName>
    </recommendedName>
</protein>
<feature type="domain" description="DUF4935" evidence="1">
    <location>
        <begin position="9"/>
        <end position="172"/>
    </location>
</feature>
<organism evidence="2 3">
    <name type="scientific">Paenibacillus illinoisensis</name>
    <dbReference type="NCBI Taxonomy" id="59845"/>
    <lineage>
        <taxon>Bacteria</taxon>
        <taxon>Bacillati</taxon>
        <taxon>Bacillota</taxon>
        <taxon>Bacilli</taxon>
        <taxon>Bacillales</taxon>
        <taxon>Paenibacillaceae</taxon>
        <taxon>Paenibacillus</taxon>
    </lineage>
</organism>
<dbReference type="Pfam" id="PF16289">
    <property type="entry name" value="PIN_12"/>
    <property type="match status" value="1"/>
</dbReference>
<dbReference type="EMBL" id="PRLG01000025">
    <property type="protein sequence ID" value="PYY27076.1"/>
    <property type="molecule type" value="Genomic_DNA"/>
</dbReference>
<name>A0A2W0C4G8_9BACL</name>
<gene>
    <name evidence="2" type="ORF">PIL02S_04943</name>
</gene>
<evidence type="ECO:0000313" key="3">
    <source>
        <dbReference type="Proteomes" id="UP000247459"/>
    </source>
</evidence>
<accession>A0A2W0C4G8</accession>
<evidence type="ECO:0000259" key="1">
    <source>
        <dbReference type="Pfam" id="PF16289"/>
    </source>
</evidence>